<organism evidence="1 2">
    <name type="scientific">Olpidium bornovanus</name>
    <dbReference type="NCBI Taxonomy" id="278681"/>
    <lineage>
        <taxon>Eukaryota</taxon>
        <taxon>Fungi</taxon>
        <taxon>Fungi incertae sedis</taxon>
        <taxon>Olpidiomycota</taxon>
        <taxon>Olpidiomycotina</taxon>
        <taxon>Olpidiomycetes</taxon>
        <taxon>Olpidiales</taxon>
        <taxon>Olpidiaceae</taxon>
        <taxon>Olpidium</taxon>
    </lineage>
</organism>
<gene>
    <name evidence="1" type="ORF">BJ554DRAFT_5720</name>
</gene>
<comment type="caution">
    <text evidence="1">The sequence shown here is derived from an EMBL/GenBank/DDBJ whole genome shotgun (WGS) entry which is preliminary data.</text>
</comment>
<dbReference type="AlphaFoldDB" id="A0A8H8DKS5"/>
<accession>A0A8H8DKS5</accession>
<evidence type="ECO:0000313" key="2">
    <source>
        <dbReference type="Proteomes" id="UP000673691"/>
    </source>
</evidence>
<protein>
    <submittedName>
        <fullName evidence="1">Uncharacterized protein</fullName>
    </submittedName>
</protein>
<reference evidence="1 2" key="1">
    <citation type="journal article" name="Sci. Rep.">
        <title>Genome-scale phylogenetic analyses confirm Olpidium as the closest living zoosporic fungus to the non-flagellated, terrestrial fungi.</title>
        <authorList>
            <person name="Chang Y."/>
            <person name="Rochon D."/>
            <person name="Sekimoto S."/>
            <person name="Wang Y."/>
            <person name="Chovatia M."/>
            <person name="Sandor L."/>
            <person name="Salamov A."/>
            <person name="Grigoriev I.V."/>
            <person name="Stajich J.E."/>
            <person name="Spatafora J.W."/>
        </authorList>
    </citation>
    <scope>NUCLEOTIDE SEQUENCE [LARGE SCALE GENOMIC DNA]</scope>
    <source>
        <strain evidence="1">S191</strain>
    </source>
</reference>
<dbReference type="EMBL" id="JAEFCI010002782">
    <property type="protein sequence ID" value="KAG5462006.1"/>
    <property type="molecule type" value="Genomic_DNA"/>
</dbReference>
<keyword evidence="2" id="KW-1185">Reference proteome</keyword>
<proteinExistence type="predicted"/>
<dbReference type="Proteomes" id="UP000673691">
    <property type="component" value="Unassembled WGS sequence"/>
</dbReference>
<name>A0A8H8DKS5_9FUNG</name>
<evidence type="ECO:0000313" key="1">
    <source>
        <dbReference type="EMBL" id="KAG5462006.1"/>
    </source>
</evidence>
<sequence length="126" mass="13535">MSEGKAGSCFLPVDVTAASEADGGSGCGGVYRPPPTEAGHPFFFSISLLLLCFRNLDGSFQSCPEGVLKRESGSSLFCAAFCPNIFARRFGRDWNRLGERVARGNPEESSVFCVATRKKILCFVAV</sequence>